<evidence type="ECO:0000259" key="4">
    <source>
        <dbReference type="Pfam" id="PF17853"/>
    </source>
</evidence>
<dbReference type="PANTHER" id="PTHR33744">
    <property type="entry name" value="CARBOHYDRATE DIACID REGULATOR"/>
    <property type="match status" value="1"/>
</dbReference>
<evidence type="ECO:0000259" key="2">
    <source>
        <dbReference type="Pfam" id="PF13556"/>
    </source>
</evidence>
<dbReference type="Pfam" id="PF14361">
    <property type="entry name" value="RsbRD_N"/>
    <property type="match status" value="1"/>
</dbReference>
<dbReference type="Gene3D" id="1.10.10.2840">
    <property type="entry name" value="PucR C-terminal helix-turn-helix domain"/>
    <property type="match status" value="1"/>
</dbReference>
<dbReference type="Pfam" id="PF13556">
    <property type="entry name" value="HTH_30"/>
    <property type="match status" value="1"/>
</dbReference>
<gene>
    <name evidence="5" type="ORF">FHR34_000030</name>
</gene>
<evidence type="ECO:0000313" key="6">
    <source>
        <dbReference type="Proteomes" id="UP000540506"/>
    </source>
</evidence>
<dbReference type="Pfam" id="PF17853">
    <property type="entry name" value="GGDEF_2"/>
    <property type="match status" value="1"/>
</dbReference>
<dbReference type="InterPro" id="IPR041522">
    <property type="entry name" value="CdaR_GGDEF"/>
</dbReference>
<dbReference type="InterPro" id="IPR025751">
    <property type="entry name" value="RsbRD_N_dom"/>
</dbReference>
<feature type="domain" description="CdaR GGDEF-like" evidence="4">
    <location>
        <begin position="174"/>
        <end position="284"/>
    </location>
</feature>
<name>A0A7W7QWG9_KITKI</name>
<dbReference type="PANTHER" id="PTHR33744:SF1">
    <property type="entry name" value="DNA-BINDING TRANSCRIPTIONAL ACTIVATOR ADER"/>
    <property type="match status" value="1"/>
</dbReference>
<dbReference type="Proteomes" id="UP000540506">
    <property type="component" value="Unassembled WGS sequence"/>
</dbReference>
<comment type="caution">
    <text evidence="5">The sequence shown here is derived from an EMBL/GenBank/DDBJ whole genome shotgun (WGS) entry which is preliminary data.</text>
</comment>
<evidence type="ECO:0000256" key="1">
    <source>
        <dbReference type="ARBA" id="ARBA00006754"/>
    </source>
</evidence>
<feature type="domain" description="RsbT co-antagonist protein RsbRD N-terminal" evidence="3">
    <location>
        <begin position="21"/>
        <end position="162"/>
    </location>
</feature>
<comment type="similarity">
    <text evidence="1">Belongs to the CdaR family.</text>
</comment>
<dbReference type="RefSeq" id="WP_184933429.1">
    <property type="nucleotide sequence ID" value="NZ_JACHJV010000001.1"/>
</dbReference>
<sequence>MPSESSASLTVIATRVLATVPELTAQIVRLIVAQETTYRAAGTVPLEVLSQSVDGNIRRILESLAGVQRPPEEELAVARTTGRRRAQQGVPLEAVLRAYRLATQLILKSVLTEARGGSQEDPAAFLVEATTAVLGVVDRHSEAVVEGYRKTEAELQRRDSQRQQAVFDALLEGHGADPRMAGEALAVLGLPPSGPYVVVVSTFDVAAHQTLSATQDACAAYFYDAAWRIRGDREIGIVALAQSPVPRLLGALRPNAIGRIGISDAFDALHEVPEAHRSAEIALQTVTPDGAQVVWIAERLPEALLFSSPALAARLARRALGPVLALPAEEQEVLLETLDAWYQNDRSVSREASQLYCHRNTILNRLHRIEGLCGRSLEDHRYLLACYLALLTLRHLSLPPSRG</sequence>
<evidence type="ECO:0000313" key="5">
    <source>
        <dbReference type="EMBL" id="MBB4921037.1"/>
    </source>
</evidence>
<dbReference type="InterPro" id="IPR051448">
    <property type="entry name" value="CdaR-like_regulators"/>
</dbReference>
<dbReference type="AlphaFoldDB" id="A0A7W7QWG9"/>
<proteinExistence type="inferred from homology"/>
<accession>A0A7W7QWG9</accession>
<protein>
    <recommendedName>
        <fullName evidence="7">PucR C-terminal helix-turn-helix domain-containing protein</fullName>
    </recommendedName>
</protein>
<reference evidence="5 6" key="1">
    <citation type="submission" date="2020-08" db="EMBL/GenBank/DDBJ databases">
        <title>Sequencing the genomes of 1000 actinobacteria strains.</title>
        <authorList>
            <person name="Klenk H.-P."/>
        </authorList>
    </citation>
    <scope>NUCLEOTIDE SEQUENCE [LARGE SCALE GENOMIC DNA]</scope>
    <source>
        <strain evidence="5 6">DSM 41654</strain>
    </source>
</reference>
<keyword evidence="6" id="KW-1185">Reference proteome</keyword>
<dbReference type="InterPro" id="IPR042070">
    <property type="entry name" value="PucR_C-HTH_sf"/>
</dbReference>
<organism evidence="5 6">
    <name type="scientific">Kitasatospora kifunensis</name>
    <name type="common">Streptomyces kifunensis</name>
    <dbReference type="NCBI Taxonomy" id="58351"/>
    <lineage>
        <taxon>Bacteria</taxon>
        <taxon>Bacillati</taxon>
        <taxon>Actinomycetota</taxon>
        <taxon>Actinomycetes</taxon>
        <taxon>Kitasatosporales</taxon>
        <taxon>Streptomycetaceae</taxon>
        <taxon>Kitasatospora</taxon>
    </lineage>
</organism>
<dbReference type="InterPro" id="IPR025736">
    <property type="entry name" value="PucR_C-HTH_dom"/>
</dbReference>
<dbReference type="EMBL" id="JACHJV010000001">
    <property type="protein sequence ID" value="MBB4921037.1"/>
    <property type="molecule type" value="Genomic_DNA"/>
</dbReference>
<evidence type="ECO:0000259" key="3">
    <source>
        <dbReference type="Pfam" id="PF14361"/>
    </source>
</evidence>
<evidence type="ECO:0008006" key="7">
    <source>
        <dbReference type="Google" id="ProtNLM"/>
    </source>
</evidence>
<feature type="domain" description="PucR C-terminal helix-turn-helix" evidence="2">
    <location>
        <begin position="334"/>
        <end position="391"/>
    </location>
</feature>